<gene>
    <name evidence="6" type="ORF">EB796_024223</name>
</gene>
<dbReference type="AlphaFoldDB" id="A0A7J7IVM0"/>
<dbReference type="OrthoDB" id="2113965at2759"/>
<feature type="compositionally biased region" description="Basic and acidic residues" evidence="4">
    <location>
        <begin position="718"/>
        <end position="731"/>
    </location>
</feature>
<feature type="region of interest" description="Disordered" evidence="4">
    <location>
        <begin position="713"/>
        <end position="736"/>
    </location>
</feature>
<dbReference type="Gene3D" id="3.40.850.10">
    <property type="entry name" value="Kinesin motor domain"/>
    <property type="match status" value="2"/>
</dbReference>
<sequence>MNISLYAKVEDSTSSTSSSLKVSPPYISEPNGANKLEFNQVFGAGATPVSNESIYSSVCSSLVEMLVEGYNTSVILTGMSKLSSLDIIAGGSTDGIFYQSLNGVFHGTDEVRSQDHERFSSLGARKDSTITISLFEVNTDKATDLISSRNNIGIEEDAEHGDWLRQSAEPHKSRFSFVILPSAEKLERSANQSQNSHNIQEVEQLVADLAVNQHADRVINYRNSTLTKLLQSEFGGNCLTSVLALFNPLSELRLNRPFLKFLKNLSKVKNYPLVNDFYAQQLLTQYRASVLHYRNKPPPTPPPPVTPPQPRFVTPPPVHISNTAGRHSDIRLLDENERLKLKVEQLKGKLAAVAEAKTEVSAELTDCVEEKLQATKSYLDMQIQNNKLREEIESSNYELNNKILSLEHDLQVSDIEREKFSKESSNLRYQLTQLDNDRRSLADEYVSLKTSYMSLTDDCEREVAKNDELTMELLNLINAKSALAQQSRSPKFKDEAAALAREEERIRGVVHRLSHGGMTMDRLKPDHRRKDFIEKELFGNSNRYQDQMNKMHEEYNHGREQLLTKVEQTERELAKNRSLLRERQQKISFLNAQLGSCQGHIDSSTNQKGEESLAQYVNKMMKDMKSAHRSREDQLSQAAQGYKTRLHNVVRRHEELLCAYRDLRAQVEVIGLDDLELGPDERELQVSDADLQSSQQKEILRLQSEVHRLKMSQLPNDKVAKSAGDSKKASESKPSAFTDLDSWTSVRRQLRNFSEQSLRELEEERASLLTKNVILEEQLKESQDYIDKHLARYKEEITRLRQQLDYHQGR</sequence>
<keyword evidence="2" id="KW-0067">ATP-binding</keyword>
<feature type="domain" description="Kinesin motor" evidence="5">
    <location>
        <begin position="2"/>
        <end position="276"/>
    </location>
</feature>
<evidence type="ECO:0000259" key="5">
    <source>
        <dbReference type="SMART" id="SM00129"/>
    </source>
</evidence>
<dbReference type="GO" id="GO:0007018">
    <property type="term" value="P:microtubule-based movement"/>
    <property type="evidence" value="ECO:0007669"/>
    <property type="project" value="InterPro"/>
</dbReference>
<evidence type="ECO:0000256" key="2">
    <source>
        <dbReference type="ARBA" id="ARBA00022840"/>
    </source>
</evidence>
<keyword evidence="7" id="KW-1185">Reference proteome</keyword>
<keyword evidence="3" id="KW-0175">Coiled coil</keyword>
<dbReference type="PRINTS" id="PR00380">
    <property type="entry name" value="KINESINHEAVY"/>
</dbReference>
<evidence type="ECO:0000256" key="3">
    <source>
        <dbReference type="SAM" id="Coils"/>
    </source>
</evidence>
<dbReference type="InterPro" id="IPR027417">
    <property type="entry name" value="P-loop_NTPase"/>
</dbReference>
<evidence type="ECO:0000313" key="7">
    <source>
        <dbReference type="Proteomes" id="UP000593567"/>
    </source>
</evidence>
<reference evidence="6" key="1">
    <citation type="submission" date="2020-06" db="EMBL/GenBank/DDBJ databases">
        <title>Draft genome of Bugula neritina, a colonial animal packing powerful symbionts and potential medicines.</title>
        <authorList>
            <person name="Rayko M."/>
        </authorList>
    </citation>
    <scope>NUCLEOTIDE SEQUENCE [LARGE SCALE GENOMIC DNA]</scope>
    <source>
        <strain evidence="6">Kwan_BN1</strain>
    </source>
</reference>
<feature type="coiled-coil region" evidence="3">
    <location>
        <begin position="552"/>
        <end position="586"/>
    </location>
</feature>
<keyword evidence="1" id="KW-0547">Nucleotide-binding</keyword>
<evidence type="ECO:0000256" key="4">
    <source>
        <dbReference type="SAM" id="MobiDB-lite"/>
    </source>
</evidence>
<dbReference type="Pfam" id="PF00225">
    <property type="entry name" value="Kinesin"/>
    <property type="match status" value="2"/>
</dbReference>
<feature type="coiled-coil region" evidence="3">
    <location>
        <begin position="751"/>
        <end position="810"/>
    </location>
</feature>
<dbReference type="PANTHER" id="PTHR22106">
    <property type="entry name" value="COILED-COIL DOMAIN-CONTAINING PROTEIN 78"/>
    <property type="match status" value="1"/>
</dbReference>
<dbReference type="SUPFAM" id="SSF52540">
    <property type="entry name" value="P-loop containing nucleoside triphosphate hydrolases"/>
    <property type="match status" value="1"/>
</dbReference>
<protein>
    <recommendedName>
        <fullName evidence="5">Kinesin motor domain-containing protein</fullName>
    </recommendedName>
</protein>
<dbReference type="InterPro" id="IPR029329">
    <property type="entry name" value="DUF4472"/>
</dbReference>
<dbReference type="GO" id="GO:0008017">
    <property type="term" value="F:microtubule binding"/>
    <property type="evidence" value="ECO:0007669"/>
    <property type="project" value="InterPro"/>
</dbReference>
<dbReference type="Proteomes" id="UP000593567">
    <property type="component" value="Unassembled WGS sequence"/>
</dbReference>
<dbReference type="InterPro" id="IPR001752">
    <property type="entry name" value="Kinesin_motor_dom"/>
</dbReference>
<comment type="caution">
    <text evidence="6">The sequence shown here is derived from an EMBL/GenBank/DDBJ whole genome shotgun (WGS) entry which is preliminary data.</text>
</comment>
<dbReference type="InterPro" id="IPR039873">
    <property type="entry name" value="CCDC78"/>
</dbReference>
<dbReference type="InterPro" id="IPR036961">
    <property type="entry name" value="Kinesin_motor_dom_sf"/>
</dbReference>
<proteinExistence type="predicted"/>
<dbReference type="PANTHER" id="PTHR22106:SF5">
    <property type="entry name" value="COILED-COIL DOMAIN-CONTAINING PROTEIN 78"/>
    <property type="match status" value="1"/>
</dbReference>
<accession>A0A7J7IVM0</accession>
<evidence type="ECO:0000256" key="1">
    <source>
        <dbReference type="ARBA" id="ARBA00022741"/>
    </source>
</evidence>
<evidence type="ECO:0000313" key="6">
    <source>
        <dbReference type="EMBL" id="KAF6017454.1"/>
    </source>
</evidence>
<dbReference type="Pfam" id="PF14739">
    <property type="entry name" value="DUF4472"/>
    <property type="match status" value="1"/>
</dbReference>
<dbReference type="GO" id="GO:0003777">
    <property type="term" value="F:microtubule motor activity"/>
    <property type="evidence" value="ECO:0007669"/>
    <property type="project" value="InterPro"/>
</dbReference>
<dbReference type="GO" id="GO:0005524">
    <property type="term" value="F:ATP binding"/>
    <property type="evidence" value="ECO:0007669"/>
    <property type="project" value="UniProtKB-KW"/>
</dbReference>
<dbReference type="GO" id="GO:0005737">
    <property type="term" value="C:cytoplasm"/>
    <property type="evidence" value="ECO:0007669"/>
    <property type="project" value="TreeGrafter"/>
</dbReference>
<name>A0A7J7IVM0_BUGNE</name>
<dbReference type="EMBL" id="VXIV02003391">
    <property type="protein sequence ID" value="KAF6017454.1"/>
    <property type="molecule type" value="Genomic_DNA"/>
</dbReference>
<dbReference type="SMART" id="SM00129">
    <property type="entry name" value="KISc"/>
    <property type="match status" value="1"/>
</dbReference>
<organism evidence="6 7">
    <name type="scientific">Bugula neritina</name>
    <name type="common">Brown bryozoan</name>
    <name type="synonym">Sertularia neritina</name>
    <dbReference type="NCBI Taxonomy" id="10212"/>
    <lineage>
        <taxon>Eukaryota</taxon>
        <taxon>Metazoa</taxon>
        <taxon>Spiralia</taxon>
        <taxon>Lophotrochozoa</taxon>
        <taxon>Bryozoa</taxon>
        <taxon>Gymnolaemata</taxon>
        <taxon>Cheilostomatida</taxon>
        <taxon>Flustrina</taxon>
        <taxon>Buguloidea</taxon>
        <taxon>Bugulidae</taxon>
        <taxon>Bugula</taxon>
    </lineage>
</organism>